<proteinExistence type="predicted"/>
<accession>A0ABU8WH80</accession>
<comment type="caution">
    <text evidence="2">The sequence shown here is derived from an EMBL/GenBank/DDBJ whole genome shotgun (WGS) entry which is preliminary data.</text>
</comment>
<protein>
    <submittedName>
        <fullName evidence="2">DUF1439 domain-containing protein</fullName>
    </submittedName>
</protein>
<keyword evidence="3" id="KW-1185">Reference proteome</keyword>
<sequence length="219" mass="23607">MRPTPDCACGASTSSGRSQRAGEADSARALERTSLSRRGLIGGLVGAALLPTPFPALAGFNFFTSEYTASRAELEAQIVKRFPVQQRYAEIFEVLLRDPRLTLDARNNRAAISAIVVIGSPLMQPSAVGGIVSVSSALKYDVAALTLRLDQPRADRIELQGLGGRDAARLQQVGGVVAQELLRDYPLHTFKREELTVGRKTYEIGAITVLDDGIKVELK</sequence>
<dbReference type="Proteomes" id="UP001385892">
    <property type="component" value="Unassembled WGS sequence"/>
</dbReference>
<name>A0ABU8WH80_9BURK</name>
<organism evidence="2 3">
    <name type="scientific">Variovorax rhizosphaerae</name>
    <dbReference type="NCBI Taxonomy" id="1836200"/>
    <lineage>
        <taxon>Bacteria</taxon>
        <taxon>Pseudomonadati</taxon>
        <taxon>Pseudomonadota</taxon>
        <taxon>Betaproteobacteria</taxon>
        <taxon>Burkholderiales</taxon>
        <taxon>Comamonadaceae</taxon>
        <taxon>Variovorax</taxon>
    </lineage>
</organism>
<dbReference type="RefSeq" id="WP_340341147.1">
    <property type="nucleotide sequence ID" value="NZ_JBBKZT010000002.1"/>
</dbReference>
<feature type="region of interest" description="Disordered" evidence="1">
    <location>
        <begin position="1"/>
        <end position="28"/>
    </location>
</feature>
<dbReference type="EMBL" id="JBBKZT010000002">
    <property type="protein sequence ID" value="MEJ8845992.1"/>
    <property type="molecule type" value="Genomic_DNA"/>
</dbReference>
<evidence type="ECO:0000256" key="1">
    <source>
        <dbReference type="SAM" id="MobiDB-lite"/>
    </source>
</evidence>
<dbReference type="Gene3D" id="3.15.10.40">
    <property type="entry name" value="Uncharacterised protein PF07273, DUF1439"/>
    <property type="match status" value="1"/>
</dbReference>
<evidence type="ECO:0000313" key="3">
    <source>
        <dbReference type="Proteomes" id="UP001385892"/>
    </source>
</evidence>
<gene>
    <name evidence="2" type="ORF">WKW82_05015</name>
</gene>
<reference evidence="2 3" key="1">
    <citation type="submission" date="2024-03" db="EMBL/GenBank/DDBJ databases">
        <title>Novel species of the genus Variovorax.</title>
        <authorList>
            <person name="Liu Q."/>
            <person name="Xin Y.-H."/>
        </authorList>
    </citation>
    <scope>NUCLEOTIDE SEQUENCE [LARGE SCALE GENOMIC DNA]</scope>
    <source>
        <strain evidence="2 3">KACC 18900</strain>
    </source>
</reference>
<evidence type="ECO:0000313" key="2">
    <source>
        <dbReference type="EMBL" id="MEJ8845992.1"/>
    </source>
</evidence>